<keyword evidence="1" id="KW-1133">Transmembrane helix</keyword>
<gene>
    <name evidence="2" type="ORF">IW256_006229</name>
</gene>
<sequence length="104" mass="11127">MSTALKALYLTVHVALSALVALLVWAGFEMADHRDGSSTTPGGLVTGFLTLLAWGIMVVPLIVAVAAKWVSRWWLIPHWLLGGASLVLTVYAMMFEEVGSSDLG</sequence>
<feature type="transmembrane region" description="Helical" evidence="1">
    <location>
        <begin position="48"/>
        <end position="67"/>
    </location>
</feature>
<dbReference type="EMBL" id="JADOUA010000001">
    <property type="protein sequence ID" value="MBG6092116.1"/>
    <property type="molecule type" value="Genomic_DNA"/>
</dbReference>
<protein>
    <submittedName>
        <fullName evidence="2">Zn-dependent protease with chaperone function</fullName>
    </submittedName>
</protein>
<name>A0A931DQU2_9ACTN</name>
<dbReference type="GO" id="GO:0008233">
    <property type="term" value="F:peptidase activity"/>
    <property type="evidence" value="ECO:0007669"/>
    <property type="project" value="UniProtKB-KW"/>
</dbReference>
<dbReference type="AlphaFoldDB" id="A0A931DQU2"/>
<keyword evidence="1" id="KW-0812">Transmembrane</keyword>
<keyword evidence="1" id="KW-0472">Membrane</keyword>
<feature type="transmembrane region" description="Helical" evidence="1">
    <location>
        <begin position="7"/>
        <end position="28"/>
    </location>
</feature>
<dbReference type="RefSeq" id="WP_197014342.1">
    <property type="nucleotide sequence ID" value="NZ_BAABES010000033.1"/>
</dbReference>
<comment type="caution">
    <text evidence="2">The sequence shown here is derived from an EMBL/GenBank/DDBJ whole genome shotgun (WGS) entry which is preliminary data.</text>
</comment>
<reference evidence="2" key="1">
    <citation type="submission" date="2020-11" db="EMBL/GenBank/DDBJ databases">
        <title>Sequencing the genomes of 1000 actinobacteria strains.</title>
        <authorList>
            <person name="Klenk H.-P."/>
        </authorList>
    </citation>
    <scope>NUCLEOTIDE SEQUENCE</scope>
    <source>
        <strain evidence="2">DSM 43175</strain>
    </source>
</reference>
<evidence type="ECO:0000313" key="3">
    <source>
        <dbReference type="Proteomes" id="UP000614047"/>
    </source>
</evidence>
<keyword evidence="2" id="KW-0378">Hydrolase</keyword>
<keyword evidence="3" id="KW-1185">Reference proteome</keyword>
<proteinExistence type="predicted"/>
<accession>A0A931DQU2</accession>
<organism evidence="2 3">
    <name type="scientific">Actinomadura viridis</name>
    <dbReference type="NCBI Taxonomy" id="58110"/>
    <lineage>
        <taxon>Bacteria</taxon>
        <taxon>Bacillati</taxon>
        <taxon>Actinomycetota</taxon>
        <taxon>Actinomycetes</taxon>
        <taxon>Streptosporangiales</taxon>
        <taxon>Thermomonosporaceae</taxon>
        <taxon>Actinomadura</taxon>
    </lineage>
</organism>
<evidence type="ECO:0000256" key="1">
    <source>
        <dbReference type="SAM" id="Phobius"/>
    </source>
</evidence>
<keyword evidence="2" id="KW-0645">Protease</keyword>
<dbReference type="Proteomes" id="UP000614047">
    <property type="component" value="Unassembled WGS sequence"/>
</dbReference>
<feature type="transmembrane region" description="Helical" evidence="1">
    <location>
        <begin position="74"/>
        <end position="94"/>
    </location>
</feature>
<evidence type="ECO:0000313" key="2">
    <source>
        <dbReference type="EMBL" id="MBG6092116.1"/>
    </source>
</evidence>
<dbReference type="GO" id="GO:0006508">
    <property type="term" value="P:proteolysis"/>
    <property type="evidence" value="ECO:0007669"/>
    <property type="project" value="UniProtKB-KW"/>
</dbReference>